<sequence>MIRRFRPPAIRVLIDTCGPARMPDGWRLEQGMGVRNGPKHCSSKAPRYPQKNIPRRSKLDHSAIIKILLITESSVKVGDSKYQIKPAVKKL</sequence>
<organism evidence="2 3">
    <name type="scientific">Galemys pyrenaicus</name>
    <name type="common">Iberian desman</name>
    <name type="synonym">Pyrenean desman</name>
    <dbReference type="NCBI Taxonomy" id="202257"/>
    <lineage>
        <taxon>Eukaryota</taxon>
        <taxon>Metazoa</taxon>
        <taxon>Chordata</taxon>
        <taxon>Craniata</taxon>
        <taxon>Vertebrata</taxon>
        <taxon>Euteleostomi</taxon>
        <taxon>Mammalia</taxon>
        <taxon>Eutheria</taxon>
        <taxon>Laurasiatheria</taxon>
        <taxon>Eulipotyphla</taxon>
        <taxon>Talpidae</taxon>
        <taxon>Galemys</taxon>
    </lineage>
</organism>
<evidence type="ECO:0000313" key="3">
    <source>
        <dbReference type="Proteomes" id="UP000700334"/>
    </source>
</evidence>
<gene>
    <name evidence="2" type="ORF">J0S82_007214</name>
</gene>
<comment type="caution">
    <text evidence="2">The sequence shown here is derived from an EMBL/GenBank/DDBJ whole genome shotgun (WGS) entry which is preliminary data.</text>
</comment>
<dbReference type="EMBL" id="JAGFMF010011694">
    <property type="protein sequence ID" value="KAG8515922.1"/>
    <property type="molecule type" value="Genomic_DNA"/>
</dbReference>
<feature type="region of interest" description="Disordered" evidence="1">
    <location>
        <begin position="31"/>
        <end position="55"/>
    </location>
</feature>
<evidence type="ECO:0000313" key="2">
    <source>
        <dbReference type="EMBL" id="KAG8515922.1"/>
    </source>
</evidence>
<dbReference type="AlphaFoldDB" id="A0A8J6ABV1"/>
<proteinExistence type="predicted"/>
<dbReference type="OrthoDB" id="1267328at2759"/>
<name>A0A8J6ABV1_GALPY</name>
<evidence type="ECO:0000256" key="1">
    <source>
        <dbReference type="SAM" id="MobiDB-lite"/>
    </source>
</evidence>
<protein>
    <submittedName>
        <fullName evidence="2">Uncharacterized protein</fullName>
    </submittedName>
</protein>
<dbReference type="Proteomes" id="UP000700334">
    <property type="component" value="Unassembled WGS sequence"/>
</dbReference>
<keyword evidence="3" id="KW-1185">Reference proteome</keyword>
<reference evidence="2" key="1">
    <citation type="journal article" date="2021" name="Evol. Appl.">
        <title>The genome of the Pyrenean desman and the effects of bottlenecks and inbreeding on the genomic landscape of an endangered species.</title>
        <authorList>
            <person name="Escoda L."/>
            <person name="Castresana J."/>
        </authorList>
    </citation>
    <scope>NUCLEOTIDE SEQUENCE</scope>
    <source>
        <strain evidence="2">IBE-C5619</strain>
    </source>
</reference>
<accession>A0A8J6ABV1</accession>